<proteinExistence type="predicted"/>
<accession>A0A6L5B9N8</accession>
<protein>
    <submittedName>
        <fullName evidence="1">Uncharacterized protein</fullName>
    </submittedName>
</protein>
<comment type="caution">
    <text evidence="1">The sequence shown here is derived from an EMBL/GenBank/DDBJ whole genome shotgun (WGS) entry which is preliminary data.</text>
</comment>
<dbReference type="Proteomes" id="UP000593563">
    <property type="component" value="Unassembled WGS sequence"/>
</dbReference>
<name>A0A6L5B9N8_APIGR</name>
<reference evidence="1" key="1">
    <citation type="submission" date="2020-01" db="EMBL/GenBank/DDBJ databases">
        <title>The Celery Genome Sequence Reveals Sequential Paleo-tetraploidization, Resistance Gene Elimination, Karyotype Evolution, and Functional Innovation in Apiales.</title>
        <authorList>
            <person name="Song X."/>
        </authorList>
    </citation>
    <scope>NUCLEOTIDE SEQUENCE</scope>
    <source>
        <tissue evidence="1">Leaf</tissue>
    </source>
</reference>
<organism evidence="1 2">
    <name type="scientific">Apium graveolens</name>
    <name type="common">Celery</name>
    <dbReference type="NCBI Taxonomy" id="4045"/>
    <lineage>
        <taxon>Eukaryota</taxon>
        <taxon>Viridiplantae</taxon>
        <taxon>Streptophyta</taxon>
        <taxon>Embryophyta</taxon>
        <taxon>Tracheophyta</taxon>
        <taxon>Spermatophyta</taxon>
        <taxon>Magnoliopsida</taxon>
        <taxon>eudicotyledons</taxon>
        <taxon>Gunneridae</taxon>
        <taxon>Pentapetalae</taxon>
        <taxon>asterids</taxon>
        <taxon>campanulids</taxon>
        <taxon>Apiales</taxon>
        <taxon>Apiaceae</taxon>
        <taxon>Apioideae</taxon>
        <taxon>apioid superclade</taxon>
        <taxon>Apieae</taxon>
        <taxon>Apium</taxon>
    </lineage>
</organism>
<evidence type="ECO:0000313" key="2">
    <source>
        <dbReference type="Proteomes" id="UP000593563"/>
    </source>
</evidence>
<evidence type="ECO:0000313" key="1">
    <source>
        <dbReference type="EMBL" id="KAF1002351.1"/>
    </source>
</evidence>
<gene>
    <name evidence="1" type="ORF">AG4045_023198</name>
</gene>
<dbReference type="AlphaFoldDB" id="A0A6L5B9N8"/>
<keyword evidence="2" id="KW-1185">Reference proteome</keyword>
<dbReference type="EMBL" id="WRXP01001427">
    <property type="protein sequence ID" value="KAF1002351.1"/>
    <property type="molecule type" value="Genomic_DNA"/>
</dbReference>
<sequence>MKDSQSDHHVAPTTQTLVTASVPHLGFSPAPVVSPAGVYSTAVNEDRGIFKELYAVIKILIDYTKFILLTVQEVKRCSFRDFKVLVM</sequence>